<organism evidence="1 2">
    <name type="scientific">Panagrolaimus sp. JU765</name>
    <dbReference type="NCBI Taxonomy" id="591449"/>
    <lineage>
        <taxon>Eukaryota</taxon>
        <taxon>Metazoa</taxon>
        <taxon>Ecdysozoa</taxon>
        <taxon>Nematoda</taxon>
        <taxon>Chromadorea</taxon>
        <taxon>Rhabditida</taxon>
        <taxon>Tylenchina</taxon>
        <taxon>Panagrolaimomorpha</taxon>
        <taxon>Panagrolaimoidea</taxon>
        <taxon>Panagrolaimidae</taxon>
        <taxon>Panagrolaimus</taxon>
    </lineage>
</organism>
<protein>
    <submittedName>
        <fullName evidence="2">Uncharacterized protein</fullName>
    </submittedName>
</protein>
<sequence length="237" mass="27599">MVIYGTVLGGLSTTYVRFVSFNHYYGNYLMRWTFFWIVMYTLLTTKKWIQRPQEYNYKNVIITVLLVIFPSLVSAWLSNIQQKYNIFLMLPIVILDSTIFVLSLITQRMNIKFKQNRIQPGVTLGDKCAVNDNLHLLQSLLTNILVAQILDILAIFGILVEYLLDITYNRSFGIPLQLFILYSFPLIKKKAAKNCRVLWKTKKIPNAVVVNEQTMENHFDYLRRSWSSVDAAVPTQP</sequence>
<name>A0AC34QHR2_9BILA</name>
<evidence type="ECO:0000313" key="1">
    <source>
        <dbReference type="Proteomes" id="UP000887576"/>
    </source>
</evidence>
<dbReference type="WBParaSite" id="JU765_v2.g1647.t1">
    <property type="protein sequence ID" value="JU765_v2.g1647.t1"/>
    <property type="gene ID" value="JU765_v2.g1647"/>
</dbReference>
<proteinExistence type="predicted"/>
<evidence type="ECO:0000313" key="2">
    <source>
        <dbReference type="WBParaSite" id="JU765_v2.g1647.t1"/>
    </source>
</evidence>
<accession>A0AC34QHR2</accession>
<reference evidence="2" key="1">
    <citation type="submission" date="2022-11" db="UniProtKB">
        <authorList>
            <consortium name="WormBaseParasite"/>
        </authorList>
    </citation>
    <scope>IDENTIFICATION</scope>
</reference>
<dbReference type="Proteomes" id="UP000887576">
    <property type="component" value="Unplaced"/>
</dbReference>